<reference evidence="2" key="1">
    <citation type="submission" date="2017-02" db="EMBL/GenBank/DDBJ databases">
        <authorList>
            <person name="Varghese N."/>
            <person name="Submissions S."/>
        </authorList>
    </citation>
    <scope>NUCLEOTIDE SEQUENCE [LARGE SCALE GENOMIC DNA]</scope>
    <source>
        <strain evidence="2">DSM 16521</strain>
    </source>
</reference>
<evidence type="ECO:0000313" key="2">
    <source>
        <dbReference type="Proteomes" id="UP000189933"/>
    </source>
</evidence>
<accession>A0A1T4NIY1</accession>
<dbReference type="AlphaFoldDB" id="A0A1T4NIY1"/>
<dbReference type="Gene3D" id="3.30.420.40">
    <property type="match status" value="1"/>
</dbReference>
<keyword evidence="2" id="KW-1185">Reference proteome</keyword>
<organism evidence="1 2">
    <name type="scientific">Carboxydocella sporoproducens DSM 16521</name>
    <dbReference type="NCBI Taxonomy" id="1121270"/>
    <lineage>
        <taxon>Bacteria</taxon>
        <taxon>Bacillati</taxon>
        <taxon>Bacillota</taxon>
        <taxon>Clostridia</taxon>
        <taxon>Eubacteriales</taxon>
        <taxon>Clostridiales Family XVI. Incertae Sedis</taxon>
        <taxon>Carboxydocella</taxon>
    </lineage>
</organism>
<dbReference type="OrthoDB" id="9771859at2"/>
<name>A0A1T4NIY1_9FIRM</name>
<evidence type="ECO:0000313" key="1">
    <source>
        <dbReference type="EMBL" id="SJZ79209.1"/>
    </source>
</evidence>
<sequence>MNAYLWYWQERRDWQRIIVRAEQKQVGDLWLSRAEARARLHGSLLSTYPPQRIILLATDTEQNIPEILLETGVPVEMQYLLGTIQLPAELELSGHASVRRQPLFPLALWQKQIPAADEPWLYLYLGQYPFVSLGVGKKLVDVLSYWEGEGPLGPLSTGQLPTLAWLEWLCQQKLSGAKAQELVRSKGGIAAYLGREWQPGEKLPPELASTVVYQSLKGLGSLWTLSQGQARRLVLAGELLLDQQVLEPIQNWAQARQLLVRVLPAGEEF</sequence>
<dbReference type="RefSeq" id="WP_078665024.1">
    <property type="nucleotide sequence ID" value="NZ_FUXM01000007.1"/>
</dbReference>
<proteinExistence type="predicted"/>
<protein>
    <submittedName>
        <fullName evidence="1">Uncharacterized protein</fullName>
    </submittedName>
</protein>
<gene>
    <name evidence="1" type="ORF">SAMN02745885_00928</name>
</gene>
<dbReference type="Proteomes" id="UP000189933">
    <property type="component" value="Unassembled WGS sequence"/>
</dbReference>
<dbReference type="EMBL" id="FUXM01000007">
    <property type="protein sequence ID" value="SJZ79209.1"/>
    <property type="molecule type" value="Genomic_DNA"/>
</dbReference>